<accession>A0A317SR77</accession>
<proteinExistence type="predicted"/>
<dbReference type="AlphaFoldDB" id="A0A317SR77"/>
<name>A0A317SR77_9PEZI</name>
<evidence type="ECO:0000313" key="2">
    <source>
        <dbReference type="Proteomes" id="UP000246991"/>
    </source>
</evidence>
<sequence>MDGMPTNLGANSHTVNLSALGTPVPGRYNPLCGLHGPTGASDQPHLTPILTSTQRQGTVLYCTRALARRLPSQHH</sequence>
<dbReference type="EMBL" id="PYWC01000029">
    <property type="protein sequence ID" value="PWW76888.1"/>
    <property type="molecule type" value="Genomic_DNA"/>
</dbReference>
<feature type="non-terminal residue" evidence="1">
    <location>
        <position position="75"/>
    </location>
</feature>
<dbReference type="Proteomes" id="UP000246991">
    <property type="component" value="Unassembled WGS sequence"/>
</dbReference>
<organism evidence="1 2">
    <name type="scientific">Tuber magnatum</name>
    <name type="common">white Piedmont truffle</name>
    <dbReference type="NCBI Taxonomy" id="42249"/>
    <lineage>
        <taxon>Eukaryota</taxon>
        <taxon>Fungi</taxon>
        <taxon>Dikarya</taxon>
        <taxon>Ascomycota</taxon>
        <taxon>Pezizomycotina</taxon>
        <taxon>Pezizomycetes</taxon>
        <taxon>Pezizales</taxon>
        <taxon>Tuberaceae</taxon>
        <taxon>Tuber</taxon>
    </lineage>
</organism>
<keyword evidence="2" id="KW-1185">Reference proteome</keyword>
<evidence type="ECO:0000313" key="1">
    <source>
        <dbReference type="EMBL" id="PWW76888.1"/>
    </source>
</evidence>
<protein>
    <submittedName>
        <fullName evidence="1">Uncharacterized protein</fullName>
    </submittedName>
</protein>
<gene>
    <name evidence="1" type="ORF">C7212DRAFT_318986</name>
</gene>
<comment type="caution">
    <text evidence="1">The sequence shown here is derived from an EMBL/GenBank/DDBJ whole genome shotgun (WGS) entry which is preliminary data.</text>
</comment>
<reference evidence="1 2" key="1">
    <citation type="submission" date="2018-03" db="EMBL/GenBank/DDBJ databases">
        <title>Genomes of Pezizomycetes fungi and the evolution of truffles.</title>
        <authorList>
            <person name="Murat C."/>
            <person name="Payen T."/>
            <person name="Noel B."/>
            <person name="Kuo A."/>
            <person name="Martin F.M."/>
        </authorList>
    </citation>
    <scope>NUCLEOTIDE SEQUENCE [LARGE SCALE GENOMIC DNA]</scope>
    <source>
        <strain evidence="1">091103-1</strain>
    </source>
</reference>